<gene>
    <name evidence="2" type="ORF">GMARGA_LOCUS15768</name>
</gene>
<feature type="region of interest" description="Disordered" evidence="1">
    <location>
        <begin position="1"/>
        <end position="23"/>
    </location>
</feature>
<name>A0ABN7V8Y4_GIGMA</name>
<sequence>NAKQIEGYESDSEESDESPSTITEELWSNASAQKLSFEKQKVAKGKFAELNDLYHVIQDSKLYHDFLDMTGTSSSTQMANILSLLENPDLDQTLKIENEFKPILVLLVDGQSAYNPVERSMSTLSEKLGRIILPVDHFGSHLNTMGIDNIHEHKVAVNYIEYKINPFDETFNIS</sequence>
<protein>
    <submittedName>
        <fullName evidence="2">37539_t:CDS:1</fullName>
    </submittedName>
</protein>
<proteinExistence type="predicted"/>
<dbReference type="EMBL" id="CAJVQB010011073">
    <property type="protein sequence ID" value="CAG8744958.1"/>
    <property type="molecule type" value="Genomic_DNA"/>
</dbReference>
<comment type="caution">
    <text evidence="2">The sequence shown here is derived from an EMBL/GenBank/DDBJ whole genome shotgun (WGS) entry which is preliminary data.</text>
</comment>
<evidence type="ECO:0000313" key="3">
    <source>
        <dbReference type="Proteomes" id="UP000789901"/>
    </source>
</evidence>
<reference evidence="2 3" key="1">
    <citation type="submission" date="2021-06" db="EMBL/GenBank/DDBJ databases">
        <authorList>
            <person name="Kallberg Y."/>
            <person name="Tangrot J."/>
            <person name="Rosling A."/>
        </authorList>
    </citation>
    <scope>NUCLEOTIDE SEQUENCE [LARGE SCALE GENOMIC DNA]</scope>
    <source>
        <strain evidence="2 3">120-4 pot B 10/14</strain>
    </source>
</reference>
<evidence type="ECO:0000256" key="1">
    <source>
        <dbReference type="SAM" id="MobiDB-lite"/>
    </source>
</evidence>
<feature type="non-terminal residue" evidence="2">
    <location>
        <position position="1"/>
    </location>
</feature>
<feature type="compositionally biased region" description="Acidic residues" evidence="1">
    <location>
        <begin position="8"/>
        <end position="17"/>
    </location>
</feature>
<organism evidence="2 3">
    <name type="scientific">Gigaspora margarita</name>
    <dbReference type="NCBI Taxonomy" id="4874"/>
    <lineage>
        <taxon>Eukaryota</taxon>
        <taxon>Fungi</taxon>
        <taxon>Fungi incertae sedis</taxon>
        <taxon>Mucoromycota</taxon>
        <taxon>Glomeromycotina</taxon>
        <taxon>Glomeromycetes</taxon>
        <taxon>Diversisporales</taxon>
        <taxon>Gigasporaceae</taxon>
        <taxon>Gigaspora</taxon>
    </lineage>
</organism>
<accession>A0ABN7V8Y4</accession>
<keyword evidence="3" id="KW-1185">Reference proteome</keyword>
<evidence type="ECO:0000313" key="2">
    <source>
        <dbReference type="EMBL" id="CAG8744958.1"/>
    </source>
</evidence>
<dbReference type="Proteomes" id="UP000789901">
    <property type="component" value="Unassembled WGS sequence"/>
</dbReference>